<comment type="caution">
    <text evidence="2">The sequence shown here is derived from an EMBL/GenBank/DDBJ whole genome shotgun (WGS) entry which is preliminary data.</text>
</comment>
<sequence length="201" mass="22710">MKLLCSLHVILEGKKNLDRLKFPMVKREEENERRIVCYLACRTLIPRANGGPWQFWSRGGLVVRLPASDRVEPGSIPCGVALGFPHAGRWVFLEDLLFHPPSYSGVVPYSPRFASVAPGLKTSMLTGLPTKPAATNFKWGINDSKLHCILIDMRDLKLHNIEVLRADEGDEVSMEQRRNDRAGETRDRLENPPTKGIVRRD</sequence>
<evidence type="ECO:0000256" key="1">
    <source>
        <dbReference type="SAM" id="MobiDB-lite"/>
    </source>
</evidence>
<accession>A0ABQ9G8M4</accession>
<dbReference type="EMBL" id="JARBHB010000014">
    <property type="protein sequence ID" value="KAJ8868775.1"/>
    <property type="molecule type" value="Genomic_DNA"/>
</dbReference>
<evidence type="ECO:0000313" key="2">
    <source>
        <dbReference type="EMBL" id="KAJ8868775.1"/>
    </source>
</evidence>
<protein>
    <submittedName>
        <fullName evidence="2">Uncharacterized protein</fullName>
    </submittedName>
</protein>
<name>A0ABQ9G8M4_9NEOP</name>
<proteinExistence type="predicted"/>
<reference evidence="2 3" key="1">
    <citation type="submission" date="2023-02" db="EMBL/GenBank/DDBJ databases">
        <title>LHISI_Scaffold_Assembly.</title>
        <authorList>
            <person name="Stuart O.P."/>
            <person name="Cleave R."/>
            <person name="Magrath M.J.L."/>
            <person name="Mikheyev A.S."/>
        </authorList>
    </citation>
    <scope>NUCLEOTIDE SEQUENCE [LARGE SCALE GENOMIC DNA]</scope>
    <source>
        <strain evidence="2">Daus_M_001</strain>
        <tissue evidence="2">Leg muscle</tissue>
    </source>
</reference>
<gene>
    <name evidence="2" type="ORF">PR048_030315</name>
</gene>
<organism evidence="2 3">
    <name type="scientific">Dryococelus australis</name>
    <dbReference type="NCBI Taxonomy" id="614101"/>
    <lineage>
        <taxon>Eukaryota</taxon>
        <taxon>Metazoa</taxon>
        <taxon>Ecdysozoa</taxon>
        <taxon>Arthropoda</taxon>
        <taxon>Hexapoda</taxon>
        <taxon>Insecta</taxon>
        <taxon>Pterygota</taxon>
        <taxon>Neoptera</taxon>
        <taxon>Polyneoptera</taxon>
        <taxon>Phasmatodea</taxon>
        <taxon>Verophasmatodea</taxon>
        <taxon>Anareolatae</taxon>
        <taxon>Phasmatidae</taxon>
        <taxon>Eurycanthinae</taxon>
        <taxon>Dryococelus</taxon>
    </lineage>
</organism>
<keyword evidence="3" id="KW-1185">Reference proteome</keyword>
<evidence type="ECO:0000313" key="3">
    <source>
        <dbReference type="Proteomes" id="UP001159363"/>
    </source>
</evidence>
<feature type="region of interest" description="Disordered" evidence="1">
    <location>
        <begin position="171"/>
        <end position="201"/>
    </location>
</feature>
<dbReference type="Proteomes" id="UP001159363">
    <property type="component" value="Chromosome 13"/>
</dbReference>
<feature type="compositionally biased region" description="Basic and acidic residues" evidence="1">
    <location>
        <begin position="174"/>
        <end position="190"/>
    </location>
</feature>